<evidence type="ECO:0000313" key="3">
    <source>
        <dbReference type="Proteomes" id="UP000503096"/>
    </source>
</evidence>
<gene>
    <name evidence="2" type="ORF">DSM104440_03523</name>
</gene>
<feature type="transmembrane region" description="Helical" evidence="1">
    <location>
        <begin position="262"/>
        <end position="280"/>
    </location>
</feature>
<dbReference type="EMBL" id="CP053073">
    <property type="protein sequence ID" value="QJR16687.1"/>
    <property type="molecule type" value="Genomic_DNA"/>
</dbReference>
<keyword evidence="1" id="KW-1133">Transmembrane helix</keyword>
<dbReference type="KEGG" id="upl:DSM104440_03523"/>
<feature type="transmembrane region" description="Helical" evidence="1">
    <location>
        <begin position="192"/>
        <end position="211"/>
    </location>
</feature>
<evidence type="ECO:0000256" key="1">
    <source>
        <dbReference type="SAM" id="Phobius"/>
    </source>
</evidence>
<accession>A0A6M4HF62</accession>
<protein>
    <submittedName>
        <fullName evidence="2">Uncharacterized protein</fullName>
    </submittedName>
</protein>
<dbReference type="Proteomes" id="UP000503096">
    <property type="component" value="Chromosome"/>
</dbReference>
<name>A0A6M4HF62_9PROT</name>
<reference evidence="2 3" key="1">
    <citation type="submission" date="2020-04" db="EMBL/GenBank/DDBJ databases">
        <title>Usitatibacter rugosus gen. nov., sp. nov. and Usitatibacter palustris sp. nov., novel members of Usitatibacteraceae fam. nov. within the order Nitrosomonadales isolated from soil.</title>
        <authorList>
            <person name="Huber K.J."/>
            <person name="Neumann-Schaal M."/>
            <person name="Geppert A."/>
            <person name="Luckner M."/>
            <person name="Wanner G."/>
            <person name="Overmann J."/>
        </authorList>
    </citation>
    <scope>NUCLEOTIDE SEQUENCE [LARGE SCALE GENOMIC DNA]</scope>
    <source>
        <strain evidence="2 3">Swamp67</strain>
    </source>
</reference>
<dbReference type="AlphaFoldDB" id="A0A6M4HF62"/>
<feature type="transmembrane region" description="Helical" evidence="1">
    <location>
        <begin position="153"/>
        <end position="180"/>
    </location>
</feature>
<keyword evidence="1" id="KW-0472">Membrane</keyword>
<keyword evidence="3" id="KW-1185">Reference proteome</keyword>
<organism evidence="2 3">
    <name type="scientific">Usitatibacter palustris</name>
    <dbReference type="NCBI Taxonomy" id="2732487"/>
    <lineage>
        <taxon>Bacteria</taxon>
        <taxon>Pseudomonadati</taxon>
        <taxon>Pseudomonadota</taxon>
        <taxon>Betaproteobacteria</taxon>
        <taxon>Nitrosomonadales</taxon>
        <taxon>Usitatibacteraceae</taxon>
        <taxon>Usitatibacter</taxon>
    </lineage>
</organism>
<feature type="transmembrane region" description="Helical" evidence="1">
    <location>
        <begin position="20"/>
        <end position="40"/>
    </location>
</feature>
<sequence length="287" mass="31734">MKTQPLYWSLRREIWEHKGVWVAPISVAVLVTVGVVISMVRHLDKFRAMANLDPAKLAPLIYTPFSIIASIILLISFIVGAFYCLDAMNAERRDRSILFWKSLPVSDLTAVTAKALIPLVVLPAIGFVVALTTQIVVLLASSVAFSAKGIDVGILWGAIPLFKMAALMFYGVVVHVLWYAPLHGYFLLVSTLAKRAVFLWATLPPFALVLVEMVTFDVSSIANLIRYRFVGAMQEAWVVDAGRQKVTEFSQIDPVKFLSTPGLWLGLIFAAACFAAVVRLRRSREPA</sequence>
<feature type="transmembrane region" description="Helical" evidence="1">
    <location>
        <begin position="116"/>
        <end position="141"/>
    </location>
</feature>
<proteinExistence type="predicted"/>
<keyword evidence="1" id="KW-0812">Transmembrane</keyword>
<dbReference type="InParanoid" id="A0A6M4HF62"/>
<dbReference type="RefSeq" id="WP_171165010.1">
    <property type="nucleotide sequence ID" value="NZ_CP053073.1"/>
</dbReference>
<evidence type="ECO:0000313" key="2">
    <source>
        <dbReference type="EMBL" id="QJR16687.1"/>
    </source>
</evidence>
<feature type="transmembrane region" description="Helical" evidence="1">
    <location>
        <begin position="60"/>
        <end position="85"/>
    </location>
</feature>